<feature type="domain" description="C2H2-type" evidence="9">
    <location>
        <begin position="261"/>
        <end position="289"/>
    </location>
</feature>
<keyword evidence="7" id="KW-0175">Coiled coil</keyword>
<proteinExistence type="predicted"/>
<feature type="region of interest" description="Disordered" evidence="8">
    <location>
        <begin position="121"/>
        <end position="205"/>
    </location>
</feature>
<dbReference type="InterPro" id="IPR013087">
    <property type="entry name" value="Znf_C2H2_type"/>
</dbReference>
<evidence type="ECO:0000259" key="9">
    <source>
        <dbReference type="PROSITE" id="PS50157"/>
    </source>
</evidence>
<feature type="region of interest" description="Disordered" evidence="8">
    <location>
        <begin position="222"/>
        <end position="266"/>
    </location>
</feature>
<feature type="compositionally biased region" description="Acidic residues" evidence="8">
    <location>
        <begin position="140"/>
        <end position="162"/>
    </location>
</feature>
<feature type="domain" description="WRKY" evidence="10">
    <location>
        <begin position="22"/>
        <end position="82"/>
    </location>
</feature>
<feature type="compositionally biased region" description="Acidic residues" evidence="8">
    <location>
        <begin position="408"/>
        <end position="423"/>
    </location>
</feature>
<evidence type="ECO:0000256" key="4">
    <source>
        <dbReference type="ARBA" id="ARBA00023163"/>
    </source>
</evidence>
<dbReference type="InterPro" id="IPR003657">
    <property type="entry name" value="WRKY_dom"/>
</dbReference>
<dbReference type="GO" id="GO:0043565">
    <property type="term" value="F:sequence-specific DNA binding"/>
    <property type="evidence" value="ECO:0007669"/>
    <property type="project" value="InterPro"/>
</dbReference>
<evidence type="ECO:0000259" key="10">
    <source>
        <dbReference type="PROSITE" id="PS50811"/>
    </source>
</evidence>
<organism evidence="11 12">
    <name type="scientific">Acanthamoeba castellanii (strain ATCC 30010 / Neff)</name>
    <dbReference type="NCBI Taxonomy" id="1257118"/>
    <lineage>
        <taxon>Eukaryota</taxon>
        <taxon>Amoebozoa</taxon>
        <taxon>Discosea</taxon>
        <taxon>Longamoebia</taxon>
        <taxon>Centramoebida</taxon>
        <taxon>Acanthamoebidae</taxon>
        <taxon>Acanthamoeba</taxon>
    </lineage>
</organism>
<dbReference type="SUPFAM" id="SSF57667">
    <property type="entry name" value="beta-beta-alpha zinc fingers"/>
    <property type="match status" value="1"/>
</dbReference>
<keyword evidence="5" id="KW-0539">Nucleus</keyword>
<dbReference type="InterPro" id="IPR036236">
    <property type="entry name" value="Znf_C2H2_sf"/>
</dbReference>
<feature type="compositionally biased region" description="Low complexity" evidence="8">
    <location>
        <begin position="338"/>
        <end position="351"/>
    </location>
</feature>
<keyword evidence="4" id="KW-0804">Transcription</keyword>
<evidence type="ECO:0000256" key="2">
    <source>
        <dbReference type="ARBA" id="ARBA00023015"/>
    </source>
</evidence>
<dbReference type="GO" id="GO:0005634">
    <property type="term" value="C:nucleus"/>
    <property type="evidence" value="ECO:0007669"/>
    <property type="project" value="UniProtKB-SubCell"/>
</dbReference>
<dbReference type="KEGG" id="acan:ACA1_291040"/>
<reference evidence="11 12" key="1">
    <citation type="journal article" date="2013" name="Genome Biol.">
        <title>Genome of Acanthamoeba castellanii highlights extensive lateral gene transfer and early evolution of tyrosine kinase signaling.</title>
        <authorList>
            <person name="Clarke M."/>
            <person name="Lohan A.J."/>
            <person name="Liu B."/>
            <person name="Lagkouvardos I."/>
            <person name="Roy S."/>
            <person name="Zafar N."/>
            <person name="Bertelli C."/>
            <person name="Schilde C."/>
            <person name="Kianianmomeni A."/>
            <person name="Burglin T.R."/>
            <person name="Frech C."/>
            <person name="Turcotte B."/>
            <person name="Kopec K.O."/>
            <person name="Synnott J.M."/>
            <person name="Choo C."/>
            <person name="Paponov I."/>
            <person name="Finkler A."/>
            <person name="Soon Heng Tan C."/>
            <person name="Hutchins A.P."/>
            <person name="Weinmeier T."/>
            <person name="Rattei T."/>
            <person name="Chu J.S."/>
            <person name="Gimenez G."/>
            <person name="Irimia M."/>
            <person name="Rigden D.J."/>
            <person name="Fitzpatrick D.A."/>
            <person name="Lorenzo-Morales J."/>
            <person name="Bateman A."/>
            <person name="Chiu C.H."/>
            <person name="Tang P."/>
            <person name="Hegemann P."/>
            <person name="Fromm H."/>
            <person name="Raoult D."/>
            <person name="Greub G."/>
            <person name="Miranda-Saavedra D."/>
            <person name="Chen N."/>
            <person name="Nash P."/>
            <person name="Ginger M.L."/>
            <person name="Horn M."/>
            <person name="Schaap P."/>
            <person name="Caler L."/>
            <person name="Loftus B."/>
        </authorList>
    </citation>
    <scope>NUCLEOTIDE SEQUENCE [LARGE SCALE GENOMIC DNA]</scope>
    <source>
        <strain evidence="11 12">Neff</strain>
    </source>
</reference>
<dbReference type="Proteomes" id="UP000011083">
    <property type="component" value="Unassembled WGS sequence"/>
</dbReference>
<dbReference type="SMART" id="SM00355">
    <property type="entry name" value="ZnF_C2H2"/>
    <property type="match status" value="2"/>
</dbReference>
<evidence type="ECO:0000313" key="11">
    <source>
        <dbReference type="EMBL" id="ELR25326.1"/>
    </source>
</evidence>
<evidence type="ECO:0000256" key="1">
    <source>
        <dbReference type="ARBA" id="ARBA00004123"/>
    </source>
</evidence>
<dbReference type="PROSITE" id="PS50157">
    <property type="entry name" value="ZINC_FINGER_C2H2_2"/>
    <property type="match status" value="1"/>
</dbReference>
<feature type="compositionally biased region" description="Low complexity" evidence="8">
    <location>
        <begin position="381"/>
        <end position="391"/>
    </location>
</feature>
<dbReference type="SUPFAM" id="SSF118290">
    <property type="entry name" value="WRKY DNA-binding domain"/>
    <property type="match status" value="1"/>
</dbReference>
<sequence length="570" mass="64851">MKCDSSSATFTHPFFCFWSRLKKYHLPHDGYKWRSDGRDKKWPQTTKIYYKCISVEGCSAKLHFFPHTKEIQYVGEHNHPKAGGTGEEEEEEAVAPASPATATVVTVAACAAVIPPEVYQRPVRQSTRRQRSCVDAMSYLDDESDDREDEEEEEEEYDDEEAYVPHNYHSTSTSPASSDVESSPARSRAGSIVARPRARPDQQQLVNIEEDVAIFLGAMQSEQKKEVSPTAVSRKRKANDESSPYMSEADDDDGGPPNTDNKCPHCGKVFQNRSTFVHHWRVVVQREQQRDCPICHEIISTWYNMKRHLGNVHKWSTQQIENERSRITSPASPQLAEPQHLQVPPHQPQVQQRRKKVKSEEASPNLVGTSPQLQPQPQPQLQPLKQQPAAQWPERSATAVEVKMEVVSAEEEEENDEEGADGDETTKPSSIRSRRARKAAAAAARNCGSCGDGDGAGGRVESMLERLMALYEQDRAGRCGGEAEVREQQLRHQQHQQQQVQLQMKEQELRLREERVEMRERELEQRERDQLARLHLREEAMLLRERELELVIRERTLALALTSAATPAQQ</sequence>
<dbReference type="VEuPathDB" id="AmoebaDB:ACA1_291040"/>
<evidence type="ECO:0000256" key="5">
    <source>
        <dbReference type="ARBA" id="ARBA00023242"/>
    </source>
</evidence>
<comment type="subcellular location">
    <subcellularLocation>
        <location evidence="1">Nucleus</location>
    </subcellularLocation>
</comment>
<evidence type="ECO:0000256" key="8">
    <source>
        <dbReference type="SAM" id="MobiDB-lite"/>
    </source>
</evidence>
<dbReference type="SMART" id="SM00774">
    <property type="entry name" value="WRKY"/>
    <property type="match status" value="1"/>
</dbReference>
<dbReference type="Pfam" id="PF00096">
    <property type="entry name" value="zf-C2H2"/>
    <property type="match status" value="1"/>
</dbReference>
<protein>
    <submittedName>
        <fullName evidence="11">WRKY DNA-binding domain containing protein</fullName>
    </submittedName>
</protein>
<dbReference type="GeneID" id="14926376"/>
<name>L8HLM9_ACACF</name>
<feature type="coiled-coil region" evidence="7">
    <location>
        <begin position="497"/>
        <end position="526"/>
    </location>
</feature>
<accession>L8HLM9</accession>
<keyword evidence="12" id="KW-1185">Reference proteome</keyword>
<dbReference type="RefSeq" id="XP_004368081.1">
    <property type="nucleotide sequence ID" value="XM_004368024.1"/>
</dbReference>
<dbReference type="Pfam" id="PF03106">
    <property type="entry name" value="WRKY"/>
    <property type="match status" value="1"/>
</dbReference>
<dbReference type="EMBL" id="KB007805">
    <property type="protein sequence ID" value="ELR25326.1"/>
    <property type="molecule type" value="Genomic_DNA"/>
</dbReference>
<evidence type="ECO:0000256" key="6">
    <source>
        <dbReference type="PROSITE-ProRule" id="PRU00042"/>
    </source>
</evidence>
<gene>
    <name evidence="11" type="ORF">ACA1_291040</name>
</gene>
<dbReference type="GO" id="GO:0008270">
    <property type="term" value="F:zinc ion binding"/>
    <property type="evidence" value="ECO:0007669"/>
    <property type="project" value="UniProtKB-KW"/>
</dbReference>
<evidence type="ECO:0000256" key="7">
    <source>
        <dbReference type="SAM" id="Coils"/>
    </source>
</evidence>
<keyword evidence="6" id="KW-0862">Zinc</keyword>
<dbReference type="AlphaFoldDB" id="L8HLM9"/>
<dbReference type="PROSITE" id="PS50811">
    <property type="entry name" value="WRKY"/>
    <property type="match status" value="1"/>
</dbReference>
<keyword evidence="6" id="KW-0863">Zinc-finger</keyword>
<dbReference type="OrthoDB" id="10004641at2759"/>
<evidence type="ECO:0000256" key="3">
    <source>
        <dbReference type="ARBA" id="ARBA00023125"/>
    </source>
</evidence>
<keyword evidence="6" id="KW-0479">Metal-binding</keyword>
<evidence type="ECO:0000313" key="12">
    <source>
        <dbReference type="Proteomes" id="UP000011083"/>
    </source>
</evidence>
<keyword evidence="2" id="KW-0805">Transcription regulation</keyword>
<dbReference type="InterPro" id="IPR036576">
    <property type="entry name" value="WRKY_dom_sf"/>
</dbReference>
<dbReference type="GO" id="GO:0003700">
    <property type="term" value="F:DNA-binding transcription factor activity"/>
    <property type="evidence" value="ECO:0007669"/>
    <property type="project" value="InterPro"/>
</dbReference>
<feature type="region of interest" description="Disordered" evidence="8">
    <location>
        <begin position="321"/>
        <end position="437"/>
    </location>
</feature>
<dbReference type="Gene3D" id="3.30.160.60">
    <property type="entry name" value="Classic Zinc Finger"/>
    <property type="match status" value="1"/>
</dbReference>
<feature type="compositionally biased region" description="Polar residues" evidence="8">
    <location>
        <begin position="168"/>
        <end position="185"/>
    </location>
</feature>
<keyword evidence="3 11" id="KW-0238">DNA-binding</keyword>